<gene>
    <name evidence="1" type="ORF">FHQ18_02725</name>
</gene>
<dbReference type="AlphaFoldDB" id="A0A5A8F4J4"/>
<reference evidence="1 2" key="1">
    <citation type="submission" date="2019-06" db="EMBL/GenBank/DDBJ databases">
        <title>Genomic insights into carbon and energy metabolism of Deferribacter autotrophicus revealed new metabolic traits in the phylum Deferribacteres.</title>
        <authorList>
            <person name="Slobodkin A.I."/>
            <person name="Slobodkina G.B."/>
            <person name="Allioux M."/>
            <person name="Alain K."/>
            <person name="Jebbar M."/>
            <person name="Shadrin V."/>
            <person name="Kublanov I.V."/>
            <person name="Toshchakov S.V."/>
            <person name="Bonch-Osmolovskaya E.A."/>
        </authorList>
    </citation>
    <scope>NUCLEOTIDE SEQUENCE [LARGE SCALE GENOMIC DNA]</scope>
    <source>
        <strain evidence="1 2">SL50</strain>
    </source>
</reference>
<evidence type="ECO:0000313" key="1">
    <source>
        <dbReference type="EMBL" id="KAA0258877.1"/>
    </source>
</evidence>
<dbReference type="OrthoDB" id="9859841at2"/>
<organism evidence="1 2">
    <name type="scientific">Deferribacter autotrophicus</name>
    <dbReference type="NCBI Taxonomy" id="500465"/>
    <lineage>
        <taxon>Bacteria</taxon>
        <taxon>Pseudomonadati</taxon>
        <taxon>Deferribacterota</taxon>
        <taxon>Deferribacteres</taxon>
        <taxon>Deferribacterales</taxon>
        <taxon>Deferribacteraceae</taxon>
        <taxon>Deferribacter</taxon>
    </lineage>
</organism>
<dbReference type="RefSeq" id="WP_149265637.1">
    <property type="nucleotide sequence ID" value="NZ_VFJB01000003.1"/>
</dbReference>
<accession>A0A5A8F4J4</accession>
<proteinExistence type="predicted"/>
<evidence type="ECO:0000313" key="2">
    <source>
        <dbReference type="Proteomes" id="UP000322876"/>
    </source>
</evidence>
<name>A0A5A8F4J4_9BACT</name>
<sequence>MEKSSPKSKFIIQAFVLLGILSLYTILCANLSIGQAEEKAILKDKEVCENSFKMDLLDEINKLEKKLKSDGKITQSEFVLLKMKLEECYKEEF</sequence>
<protein>
    <submittedName>
        <fullName evidence="1">Uncharacterized protein</fullName>
    </submittedName>
</protein>
<keyword evidence="2" id="KW-1185">Reference proteome</keyword>
<comment type="caution">
    <text evidence="1">The sequence shown here is derived from an EMBL/GenBank/DDBJ whole genome shotgun (WGS) entry which is preliminary data.</text>
</comment>
<dbReference type="Proteomes" id="UP000322876">
    <property type="component" value="Unassembled WGS sequence"/>
</dbReference>
<dbReference type="EMBL" id="VFJB01000003">
    <property type="protein sequence ID" value="KAA0258877.1"/>
    <property type="molecule type" value="Genomic_DNA"/>
</dbReference>